<evidence type="ECO:0000256" key="1">
    <source>
        <dbReference type="SAM" id="SignalP"/>
    </source>
</evidence>
<dbReference type="EMBL" id="HBFQ01045159">
    <property type="protein sequence ID" value="CAD8857726.1"/>
    <property type="molecule type" value="Transcribed_RNA"/>
</dbReference>
<feature type="signal peptide" evidence="1">
    <location>
        <begin position="1"/>
        <end position="22"/>
    </location>
</feature>
<evidence type="ECO:0000313" key="2">
    <source>
        <dbReference type="EMBL" id="CAD8857726.1"/>
    </source>
</evidence>
<dbReference type="AlphaFoldDB" id="A0A7S1AMC8"/>
<sequence>MPSRGKPFCLGLWSVSVPICRAALSISSGYESFLVNIRQRIVVEESNIIDEALQSGVAQPCDSMRDGPFCRGLPTGTLPNHWPFTIDSIIPQHLFGEDTGEGDGTHRQAMETLNRFLETYYNPREGMKRLAMEGRLDLRRVPLAGDMPRAFSRGLPAGIQASWHGAWQPSHGPRLDSTSGVVTALRVNGAVTKLRFSRAVVVRHLRLHPPLDSGSASRLVVRGRKAGLEVWSSGHDHGGASSDMWPLCGVGDTALCKFTDDQFHFCRILSSYRETVTVAWQDGDERHRVLHWKHVRTLGGIPCTARRKNRSLSSENLWRDLAQSTKSVDEVSFTVPEGEFGWLLGEIVVAVEVPGDVNVDAKAGLDTSLNVVQVLPNTRSMISDISGAAVVYDADDMLERGLRVRREWQAEAVHAWDESELRKGPKVGEGPHRVNMGNGRSVEAFQQFLRSLSADSELSLSWLPAHISPYQLVSEVTVLVNSLSASVKEVKKHTHFESFFGALWDRTHSLDALHVTFERWRRSTIMQTEAEHPFTVGQLWKGRYFCTQGPTSVTLNITSVESDIVADLRFQFQPRIQDSKAQGAVGTFTVGGRFESEGRFLSLEPVPGSWKQRPSNFVMVGLSGVVSQRSGELRYAGSVPLSGCDSFVLSPQKAADEASTSQAQHTRNDLLAYRAVLRGLNQAVDGARARWRRSLEDVISQKDSTKKSVSTQVAQLVETAKNQGLLSFTTEEGGELVVQIGGN</sequence>
<feature type="chain" id="PRO_5030843236" evidence="1">
    <location>
        <begin position="23"/>
        <end position="743"/>
    </location>
</feature>
<name>A0A7S1AMC8_NOCSC</name>
<organism evidence="2">
    <name type="scientific">Noctiluca scintillans</name>
    <name type="common">Sea sparkle</name>
    <name type="synonym">Red tide dinoflagellate</name>
    <dbReference type="NCBI Taxonomy" id="2966"/>
    <lineage>
        <taxon>Eukaryota</taxon>
        <taxon>Sar</taxon>
        <taxon>Alveolata</taxon>
        <taxon>Dinophyceae</taxon>
        <taxon>Noctilucales</taxon>
        <taxon>Noctilucaceae</taxon>
        <taxon>Noctiluca</taxon>
    </lineage>
</organism>
<keyword evidence="1" id="KW-0732">Signal</keyword>
<reference evidence="2" key="1">
    <citation type="submission" date="2021-01" db="EMBL/GenBank/DDBJ databases">
        <authorList>
            <person name="Corre E."/>
            <person name="Pelletier E."/>
            <person name="Niang G."/>
            <person name="Scheremetjew M."/>
            <person name="Finn R."/>
            <person name="Kale V."/>
            <person name="Holt S."/>
            <person name="Cochrane G."/>
            <person name="Meng A."/>
            <person name="Brown T."/>
            <person name="Cohen L."/>
        </authorList>
    </citation>
    <scope>NUCLEOTIDE SEQUENCE</scope>
</reference>
<accession>A0A7S1AMC8</accession>
<gene>
    <name evidence="2" type="ORF">NSCI0253_LOCUS32078</name>
</gene>
<protein>
    <submittedName>
        <fullName evidence="2">Uncharacterized protein</fullName>
    </submittedName>
</protein>
<proteinExistence type="predicted"/>